<comment type="similarity">
    <text evidence="1">Belongs to the sigma-70 factor family. ECF subfamily.</text>
</comment>
<keyword evidence="4" id="KW-0804">Transcription</keyword>
<protein>
    <submittedName>
        <fullName evidence="6">RNA polymerase sigma-70 factor (ECF subfamily)</fullName>
    </submittedName>
</protein>
<keyword evidence="2" id="KW-0805">Transcription regulation</keyword>
<evidence type="ECO:0000256" key="2">
    <source>
        <dbReference type="ARBA" id="ARBA00023015"/>
    </source>
</evidence>
<dbReference type="InterPro" id="IPR013324">
    <property type="entry name" value="RNA_pol_sigma_r3/r4-like"/>
</dbReference>
<keyword evidence="7" id="KW-1185">Reference proteome</keyword>
<proteinExistence type="inferred from homology"/>
<dbReference type="InterPro" id="IPR039425">
    <property type="entry name" value="RNA_pol_sigma-70-like"/>
</dbReference>
<feature type="domain" description="RNA polymerase sigma factor 70 region 4 type 2" evidence="5">
    <location>
        <begin position="114"/>
        <end position="164"/>
    </location>
</feature>
<dbReference type="InterPro" id="IPR036388">
    <property type="entry name" value="WH-like_DNA-bd_sf"/>
</dbReference>
<dbReference type="SUPFAM" id="SSF88946">
    <property type="entry name" value="Sigma2 domain of RNA polymerase sigma factors"/>
    <property type="match status" value="1"/>
</dbReference>
<evidence type="ECO:0000313" key="6">
    <source>
        <dbReference type="EMBL" id="RAJ10910.1"/>
    </source>
</evidence>
<sequence>MADGDKESFYRCFNAVYDDLYRLGIYLYRDQYLVQESINELFLELWKIRAKLTDVHNKQQYIITIYKRILYKTHAKLNTGAHEPVENIEEIPQLSQPSYEELLISAQTNDGIQQKLKRALTQLTARQSELIKMRFYEAMSYKEMAEKTSLTERTIYNTLHNALEVLRKHMYFFFSWV</sequence>
<dbReference type="CDD" id="cd06171">
    <property type="entry name" value="Sigma70_r4"/>
    <property type="match status" value="1"/>
</dbReference>
<organism evidence="6 7">
    <name type="scientific">Chitinophaga skermanii</name>
    <dbReference type="NCBI Taxonomy" id="331697"/>
    <lineage>
        <taxon>Bacteria</taxon>
        <taxon>Pseudomonadati</taxon>
        <taxon>Bacteroidota</taxon>
        <taxon>Chitinophagia</taxon>
        <taxon>Chitinophagales</taxon>
        <taxon>Chitinophagaceae</taxon>
        <taxon>Chitinophaga</taxon>
    </lineage>
</organism>
<evidence type="ECO:0000313" key="7">
    <source>
        <dbReference type="Proteomes" id="UP000249547"/>
    </source>
</evidence>
<dbReference type="Proteomes" id="UP000249547">
    <property type="component" value="Unassembled WGS sequence"/>
</dbReference>
<comment type="caution">
    <text evidence="6">The sequence shown here is derived from an EMBL/GenBank/DDBJ whole genome shotgun (WGS) entry which is preliminary data.</text>
</comment>
<dbReference type="PANTHER" id="PTHR43133:SF46">
    <property type="entry name" value="RNA POLYMERASE SIGMA-70 FACTOR ECF SUBFAMILY"/>
    <property type="match status" value="1"/>
</dbReference>
<dbReference type="Gene3D" id="1.10.1740.10">
    <property type="match status" value="1"/>
</dbReference>
<dbReference type="EMBL" id="QLLL01000001">
    <property type="protein sequence ID" value="RAJ10910.1"/>
    <property type="molecule type" value="Genomic_DNA"/>
</dbReference>
<gene>
    <name evidence="6" type="ORF">LX64_00517</name>
</gene>
<accession>A0A327R2K5</accession>
<evidence type="ECO:0000256" key="1">
    <source>
        <dbReference type="ARBA" id="ARBA00010641"/>
    </source>
</evidence>
<dbReference type="AlphaFoldDB" id="A0A327R2K5"/>
<dbReference type="InterPro" id="IPR013249">
    <property type="entry name" value="RNA_pol_sigma70_r4_t2"/>
</dbReference>
<dbReference type="PANTHER" id="PTHR43133">
    <property type="entry name" value="RNA POLYMERASE ECF-TYPE SIGMA FACTO"/>
    <property type="match status" value="1"/>
</dbReference>
<dbReference type="NCBIfam" id="TIGR02937">
    <property type="entry name" value="sigma70-ECF"/>
    <property type="match status" value="1"/>
</dbReference>
<dbReference type="Pfam" id="PF08281">
    <property type="entry name" value="Sigma70_r4_2"/>
    <property type="match status" value="1"/>
</dbReference>
<evidence type="ECO:0000256" key="3">
    <source>
        <dbReference type="ARBA" id="ARBA00023082"/>
    </source>
</evidence>
<dbReference type="Gene3D" id="1.10.10.10">
    <property type="entry name" value="Winged helix-like DNA-binding domain superfamily/Winged helix DNA-binding domain"/>
    <property type="match status" value="1"/>
</dbReference>
<dbReference type="InterPro" id="IPR013325">
    <property type="entry name" value="RNA_pol_sigma_r2"/>
</dbReference>
<dbReference type="GO" id="GO:0016987">
    <property type="term" value="F:sigma factor activity"/>
    <property type="evidence" value="ECO:0007669"/>
    <property type="project" value="UniProtKB-KW"/>
</dbReference>
<dbReference type="GO" id="GO:0003677">
    <property type="term" value="F:DNA binding"/>
    <property type="evidence" value="ECO:0007669"/>
    <property type="project" value="InterPro"/>
</dbReference>
<evidence type="ECO:0000256" key="4">
    <source>
        <dbReference type="ARBA" id="ARBA00023163"/>
    </source>
</evidence>
<dbReference type="InterPro" id="IPR014284">
    <property type="entry name" value="RNA_pol_sigma-70_dom"/>
</dbReference>
<reference evidence="6 7" key="1">
    <citation type="submission" date="2018-06" db="EMBL/GenBank/DDBJ databases">
        <title>Genomic Encyclopedia of Archaeal and Bacterial Type Strains, Phase II (KMG-II): from individual species to whole genera.</title>
        <authorList>
            <person name="Goeker M."/>
        </authorList>
    </citation>
    <scope>NUCLEOTIDE SEQUENCE [LARGE SCALE GENOMIC DNA]</scope>
    <source>
        <strain evidence="6 7">DSM 23857</strain>
    </source>
</reference>
<evidence type="ECO:0000259" key="5">
    <source>
        <dbReference type="Pfam" id="PF08281"/>
    </source>
</evidence>
<name>A0A327R2K5_9BACT</name>
<dbReference type="SUPFAM" id="SSF88659">
    <property type="entry name" value="Sigma3 and sigma4 domains of RNA polymerase sigma factors"/>
    <property type="match status" value="1"/>
</dbReference>
<dbReference type="GO" id="GO:0006352">
    <property type="term" value="P:DNA-templated transcription initiation"/>
    <property type="evidence" value="ECO:0007669"/>
    <property type="project" value="InterPro"/>
</dbReference>
<keyword evidence="3" id="KW-0731">Sigma factor</keyword>